<name>A0A523Y315_UNCAE</name>
<dbReference type="SUPFAM" id="SSF52540">
    <property type="entry name" value="P-loop containing nucleoside triphosphate hydrolases"/>
    <property type="match status" value="4"/>
</dbReference>
<comment type="similarity">
    <text evidence="9">In the N-terminal section; belongs to the UvrB family.</text>
</comment>
<dbReference type="Pfam" id="PF02559">
    <property type="entry name" value="CarD_TRCF_RID"/>
    <property type="match status" value="1"/>
</dbReference>
<dbReference type="Pfam" id="PF17757">
    <property type="entry name" value="UvrB_inter"/>
    <property type="match status" value="1"/>
</dbReference>
<dbReference type="GO" id="GO:0005524">
    <property type="term" value="F:ATP binding"/>
    <property type="evidence" value="ECO:0007669"/>
    <property type="project" value="UniProtKB-UniRule"/>
</dbReference>
<dbReference type="PROSITE" id="PS51194">
    <property type="entry name" value="HELICASE_CTER"/>
    <property type="match status" value="1"/>
</dbReference>
<dbReference type="InterPro" id="IPR005118">
    <property type="entry name" value="TRCF_C"/>
</dbReference>
<dbReference type="Gene3D" id="3.90.1150.50">
    <property type="entry name" value="Transcription-repair-coupling factor, D7 domain"/>
    <property type="match status" value="1"/>
</dbReference>
<dbReference type="EMBL" id="SOII01000082">
    <property type="protein sequence ID" value="TET85915.1"/>
    <property type="molecule type" value="Genomic_DNA"/>
</dbReference>
<dbReference type="GO" id="GO:0003678">
    <property type="term" value="F:DNA helicase activity"/>
    <property type="evidence" value="ECO:0007669"/>
    <property type="project" value="TreeGrafter"/>
</dbReference>
<dbReference type="GO" id="GO:0016787">
    <property type="term" value="F:hydrolase activity"/>
    <property type="evidence" value="ECO:0007669"/>
    <property type="project" value="UniProtKB-KW"/>
</dbReference>
<comment type="function">
    <text evidence="9">Couples transcription and DNA repair by recognizing RNA polymerase (RNAP) stalled at DNA lesions. Mediates ATP-dependent release of RNAP and its truncated transcript from the DNA, and recruitment of nucleotide excision repair machinery to the damaged site.</text>
</comment>
<dbReference type="SMART" id="SM00487">
    <property type="entry name" value="DEXDc"/>
    <property type="match status" value="1"/>
</dbReference>
<dbReference type="InterPro" id="IPR036101">
    <property type="entry name" value="CarD-like/TRCF_RID_sf"/>
</dbReference>
<proteinExistence type="inferred from homology"/>
<dbReference type="Gene3D" id="3.40.50.11140">
    <property type="match status" value="1"/>
</dbReference>
<dbReference type="SMART" id="SM01058">
    <property type="entry name" value="CarD_TRCF"/>
    <property type="match status" value="1"/>
</dbReference>
<dbReference type="GO" id="GO:0000716">
    <property type="term" value="P:transcription-coupled nucleotide-excision repair, DNA damage recognition"/>
    <property type="evidence" value="ECO:0007669"/>
    <property type="project" value="UniProtKB-UniRule"/>
</dbReference>
<dbReference type="EC" id="3.6.4.-" evidence="9"/>
<evidence type="ECO:0000256" key="2">
    <source>
        <dbReference type="ARBA" id="ARBA00022741"/>
    </source>
</evidence>
<dbReference type="Pfam" id="PF21132">
    <property type="entry name" value="MFD_D3"/>
    <property type="match status" value="1"/>
</dbReference>
<dbReference type="PANTHER" id="PTHR47964">
    <property type="entry name" value="ATP-DEPENDENT DNA HELICASE HOMOLOG RECG, CHLOROPLASTIC"/>
    <property type="match status" value="1"/>
</dbReference>
<keyword evidence="4 9" id="KW-0378">Hydrolase</keyword>
<evidence type="ECO:0000256" key="3">
    <source>
        <dbReference type="ARBA" id="ARBA00022763"/>
    </source>
</evidence>
<dbReference type="NCBIfam" id="TIGR00580">
    <property type="entry name" value="mfd"/>
    <property type="match status" value="1"/>
</dbReference>
<accession>A0A523Y315</accession>
<dbReference type="AlphaFoldDB" id="A0A523Y315"/>
<dbReference type="InterPro" id="IPR037235">
    <property type="entry name" value="TRCF-like_C_D7"/>
</dbReference>
<dbReference type="Pfam" id="PF03461">
    <property type="entry name" value="TRCF"/>
    <property type="match status" value="1"/>
</dbReference>
<dbReference type="InterPro" id="IPR048635">
    <property type="entry name" value="MFD_D3"/>
</dbReference>
<comment type="similarity">
    <text evidence="9">In the C-terminal section; belongs to the helicase family. RecG subfamily.</text>
</comment>
<keyword evidence="1 9" id="KW-0963">Cytoplasm</keyword>
<evidence type="ECO:0000256" key="8">
    <source>
        <dbReference type="ARBA" id="ARBA00023204"/>
    </source>
</evidence>
<dbReference type="SUPFAM" id="SSF141259">
    <property type="entry name" value="CarD-like"/>
    <property type="match status" value="1"/>
</dbReference>
<dbReference type="CDD" id="cd17991">
    <property type="entry name" value="DEXHc_TRCF"/>
    <property type="match status" value="1"/>
</dbReference>
<evidence type="ECO:0000313" key="13">
    <source>
        <dbReference type="Proteomes" id="UP000315669"/>
    </source>
</evidence>
<dbReference type="SUPFAM" id="SSF143517">
    <property type="entry name" value="TRCF domain-like"/>
    <property type="match status" value="1"/>
</dbReference>
<dbReference type="Gene3D" id="2.40.10.170">
    <property type="match status" value="1"/>
</dbReference>
<evidence type="ECO:0000259" key="10">
    <source>
        <dbReference type="PROSITE" id="PS51192"/>
    </source>
</evidence>
<feature type="domain" description="Helicase ATP-binding" evidence="10">
    <location>
        <begin position="543"/>
        <end position="704"/>
    </location>
</feature>
<dbReference type="InterPro" id="IPR004576">
    <property type="entry name" value="Mfd"/>
</dbReference>
<evidence type="ECO:0000256" key="1">
    <source>
        <dbReference type="ARBA" id="ARBA00022490"/>
    </source>
</evidence>
<gene>
    <name evidence="9 12" type="primary">mfd</name>
    <name evidence="12" type="ORF">E3J32_01155</name>
</gene>
<dbReference type="Gene3D" id="3.40.50.11180">
    <property type="match status" value="1"/>
</dbReference>
<reference evidence="12 13" key="1">
    <citation type="submission" date="2019-03" db="EMBL/GenBank/DDBJ databases">
        <title>Metabolic potential of uncultured bacteria and archaea associated with petroleum seepage in deep-sea sediments.</title>
        <authorList>
            <person name="Dong X."/>
            <person name="Hubert C."/>
        </authorList>
    </citation>
    <scope>NUCLEOTIDE SEQUENCE [LARGE SCALE GENOMIC DNA]</scope>
    <source>
        <strain evidence="12">E29_bin25</strain>
    </source>
</reference>
<keyword evidence="8 9" id="KW-0234">DNA repair</keyword>
<dbReference type="InterPro" id="IPR047112">
    <property type="entry name" value="RecG/Mfd"/>
</dbReference>
<protein>
    <recommendedName>
        <fullName evidence="9">Transcription-repair-coupling factor</fullName>
        <shortName evidence="9">TRCF</shortName>
        <ecNumber evidence="9">3.6.4.-</ecNumber>
    </recommendedName>
</protein>
<dbReference type="SMART" id="SM00490">
    <property type="entry name" value="HELICc"/>
    <property type="match status" value="1"/>
</dbReference>
<dbReference type="Pfam" id="PF00270">
    <property type="entry name" value="DEAD"/>
    <property type="match status" value="1"/>
</dbReference>
<keyword evidence="5" id="KW-0347">Helicase</keyword>
<evidence type="ECO:0000256" key="5">
    <source>
        <dbReference type="ARBA" id="ARBA00022806"/>
    </source>
</evidence>
<dbReference type="InterPro" id="IPR041471">
    <property type="entry name" value="UvrB_inter"/>
</dbReference>
<keyword evidence="6 9" id="KW-0067">ATP-binding</keyword>
<dbReference type="Gene3D" id="3.30.2060.10">
    <property type="entry name" value="Penicillin-binding protein 1b domain"/>
    <property type="match status" value="1"/>
</dbReference>
<dbReference type="GO" id="GO:0003684">
    <property type="term" value="F:damaged DNA binding"/>
    <property type="evidence" value="ECO:0007669"/>
    <property type="project" value="InterPro"/>
</dbReference>
<dbReference type="InterPro" id="IPR003711">
    <property type="entry name" value="CarD-like/TRCF_RID"/>
</dbReference>
<evidence type="ECO:0000256" key="4">
    <source>
        <dbReference type="ARBA" id="ARBA00022801"/>
    </source>
</evidence>
<dbReference type="Pfam" id="PF00271">
    <property type="entry name" value="Helicase_C"/>
    <property type="match status" value="1"/>
</dbReference>
<comment type="subcellular location">
    <subcellularLocation>
        <location evidence="9">Cytoplasm</location>
    </subcellularLocation>
</comment>
<dbReference type="InterPro" id="IPR027417">
    <property type="entry name" value="P-loop_NTPase"/>
</dbReference>
<dbReference type="PANTHER" id="PTHR47964:SF1">
    <property type="entry name" value="ATP-DEPENDENT DNA HELICASE HOMOLOG RECG, CHLOROPLASTIC"/>
    <property type="match status" value="1"/>
</dbReference>
<dbReference type="GO" id="GO:0006355">
    <property type="term" value="P:regulation of DNA-templated transcription"/>
    <property type="evidence" value="ECO:0007669"/>
    <property type="project" value="UniProtKB-UniRule"/>
</dbReference>
<evidence type="ECO:0000256" key="6">
    <source>
        <dbReference type="ARBA" id="ARBA00022840"/>
    </source>
</evidence>
<dbReference type="GO" id="GO:0005737">
    <property type="term" value="C:cytoplasm"/>
    <property type="evidence" value="ECO:0007669"/>
    <property type="project" value="UniProtKB-SubCell"/>
</dbReference>
<evidence type="ECO:0000313" key="12">
    <source>
        <dbReference type="EMBL" id="TET85915.1"/>
    </source>
</evidence>
<dbReference type="InterPro" id="IPR001650">
    <property type="entry name" value="Helicase_C-like"/>
</dbReference>
<dbReference type="Gene3D" id="3.40.50.300">
    <property type="entry name" value="P-loop containing nucleotide triphosphate hydrolases"/>
    <property type="match status" value="2"/>
</dbReference>
<dbReference type="SMART" id="SM00982">
    <property type="entry name" value="TRCF"/>
    <property type="match status" value="1"/>
</dbReference>
<dbReference type="InterPro" id="IPR014001">
    <property type="entry name" value="Helicase_ATP-bd"/>
</dbReference>
<comment type="caution">
    <text evidence="12">The sequence shown here is derived from an EMBL/GenBank/DDBJ whole genome shotgun (WGS) entry which is preliminary data.</text>
</comment>
<keyword evidence="2 9" id="KW-0547">Nucleotide-binding</keyword>
<keyword evidence="7 9" id="KW-0238">DNA-binding</keyword>
<dbReference type="Proteomes" id="UP000315669">
    <property type="component" value="Unassembled WGS sequence"/>
</dbReference>
<evidence type="ECO:0000256" key="9">
    <source>
        <dbReference type="HAMAP-Rule" id="MF_00969"/>
    </source>
</evidence>
<dbReference type="InterPro" id="IPR011545">
    <property type="entry name" value="DEAD/DEAH_box_helicase_dom"/>
</dbReference>
<sequence>MLIDKLKNCFNDIKKGNASYWIYGLTPEGKSYLVSLLREEVEGVFLFITPQDAQAENLYGDLCTFLCQKEKMFLLSSRRKGPEGAHLRILHQLKKEKNILIVASLTAIYQKVPSFPAFNKDIFCLRKGARTSRDTLLKSLAERGYESCPLVEEVGEYAYRGGIIDFYSPLYFHPIRIEFLGEKIESIREFDPLTQSSVKKREKVLLSSRNEIFSTRKSGENLSPFFRVITPSLIILDEPEGIERQIQEKNYQKAATLKRFLKNANLCLSGFSGKVSWAMSKRPLSLSFSSLTSYQGHFDLLIEDIKSWIKKEYKIILLTPSPGQGQRLKELLQEKEIEAALKEKFFLVEDSSFLSIVIGDLRKGFIFKEAKQVFVTDEDIFKRYRERRQRWSSQEEKRIKRWTELKEEDYVVHIDYGVGKFKGIETLLIDRKKNDYFRVDYKGTDRLFIPVHQLDRLHKYVGSFDCPPPVYSLEGGRWRWTKQKVRKATRELASSLLRLYSIRKTIPGRSFSPDTEWQLEFESSFPYEETPDQLKATQEIKQNMESPTPMDRLICGDAGYGKTEVAIRAAFKAVMDNEQVAILVPTTILAEQHYRTFKERMAAYPIYVEVLSRFQDSSKQKDIIMGLKEGRIDVVIGTHRLIQRDIHFKDLGLVIIDEEQRFGVLQKEKLREMEKSVDVLSLSATPIPRSLYMSLVGVREMSMISTPPPERQNVEIEVTEYNETLIKRMILNELERNGQVFYLYNRIKNIYKVAQKIKRIVPGSCIAVSHGRMSSKKLEVIIRDFLEKRYNILVCTTIIQSGIDMPNVNTLIVENAEQFGLAELYQLRGRVGRGKEKGYVYFFPTPNKPLTDEARRRLEVINQLRDTKAGFHIAMQDLEIRGAGNLLGREQHGHIGTVGFTLYTQLLSEEVRRLRGKKISQSLPLSLDLEVEARIPSFYVPYQEQRFELYRKAGKIEKEEEVFEFKEELRDRYGLLPRQVRNLISLLRIGLMAKKLGIISLRSRNSKVWVTFSPFAPLDQEKRNKIKEKLWPEVQPFPLDEKNLLIIKKGREEESLISLIEILQELKDVIYSKIP</sequence>
<feature type="domain" description="Helicase C-terminal" evidence="11">
    <location>
        <begin position="725"/>
        <end position="879"/>
    </location>
</feature>
<organism evidence="12 13">
    <name type="scientific">Aerophobetes bacterium</name>
    <dbReference type="NCBI Taxonomy" id="2030807"/>
    <lineage>
        <taxon>Bacteria</taxon>
        <taxon>Candidatus Aerophobota</taxon>
    </lineage>
</organism>
<evidence type="ECO:0000256" key="7">
    <source>
        <dbReference type="ARBA" id="ARBA00023125"/>
    </source>
</evidence>
<keyword evidence="3 9" id="KW-0227">DNA damage</keyword>
<dbReference type="HAMAP" id="MF_00969">
    <property type="entry name" value="TRCF"/>
    <property type="match status" value="1"/>
</dbReference>
<dbReference type="PROSITE" id="PS51192">
    <property type="entry name" value="HELICASE_ATP_BIND_1"/>
    <property type="match status" value="1"/>
</dbReference>
<evidence type="ECO:0000259" key="11">
    <source>
        <dbReference type="PROSITE" id="PS51194"/>
    </source>
</evidence>